<accession>C9Y2V7</accession>
<keyword evidence="3" id="KW-1185">Reference proteome</keyword>
<dbReference type="HOGENOM" id="CLU_3358498_0_0_6"/>
<reference evidence="3" key="2">
    <citation type="journal article" date="2011" name="J. Bacteriol.">
        <title>Complete genome sequence of Cronobacter turicensis LMG 23827, a food-borne pathogen causing deaths in neonates.</title>
        <authorList>
            <person name="Stephan R."/>
            <person name="Lehner A."/>
            <person name="Tischler P."/>
            <person name="Rattei T."/>
        </authorList>
    </citation>
    <scope>NUCLEOTIDE SEQUENCE [LARGE SCALE GENOMIC DNA]</scope>
    <source>
        <strain evidence="3">DSM 18703 / CCUG 55852 / LMG 23827 / z3032</strain>
    </source>
</reference>
<sequence length="36" mass="3674">MQKACQLPEGGLRAGCGSKRSVEDAPVVKNDVTTGA</sequence>
<evidence type="ECO:0000256" key="1">
    <source>
        <dbReference type="SAM" id="MobiDB-lite"/>
    </source>
</evidence>
<reference evidence="2 3" key="1">
    <citation type="journal article" date="2010" name="J. Bacteriol.">
        <title>Complete Genome Sequence of Cronobacter turicensis LMG 23827, a foodborne pathogen causing deaths in neonates.</title>
        <authorList>
            <person name="Stephan R."/>
            <person name="Lehner A."/>
            <person name="Tischler P."/>
            <person name="Rattei T."/>
        </authorList>
    </citation>
    <scope>NUCLEOTIDE SEQUENCE [LARGE SCALE GENOMIC DNA]</scope>
    <source>
        <strain evidence="3">DSM 18703 / CCUG 55852 / LMG 23827 / z3032</strain>
    </source>
</reference>
<protein>
    <submittedName>
        <fullName evidence="2">Uncharacterized protein</fullName>
    </submittedName>
</protein>
<name>C9Y2V7_CROTZ</name>
<dbReference type="AlphaFoldDB" id="C9Y2V7"/>
<proteinExistence type="predicted"/>
<evidence type="ECO:0000313" key="3">
    <source>
        <dbReference type="Proteomes" id="UP000002069"/>
    </source>
</evidence>
<dbReference type="Proteomes" id="UP000002069">
    <property type="component" value="Chromosome"/>
</dbReference>
<dbReference type="KEGG" id="ctu:CTU_19080"/>
<gene>
    <name evidence="2" type="ordered locus">Ctu_19080</name>
</gene>
<dbReference type="EMBL" id="FN543093">
    <property type="protein sequence ID" value="CBA30423.1"/>
    <property type="molecule type" value="Genomic_DNA"/>
</dbReference>
<evidence type="ECO:0000313" key="2">
    <source>
        <dbReference type="EMBL" id="CBA30423.1"/>
    </source>
</evidence>
<organism evidence="2 3">
    <name type="scientific">Cronobacter turicensis (strain DSM 18703 / CCUG 55852 / LMG 23827 / z3032)</name>
    <dbReference type="NCBI Taxonomy" id="693216"/>
    <lineage>
        <taxon>Bacteria</taxon>
        <taxon>Pseudomonadati</taxon>
        <taxon>Pseudomonadota</taxon>
        <taxon>Gammaproteobacteria</taxon>
        <taxon>Enterobacterales</taxon>
        <taxon>Enterobacteriaceae</taxon>
        <taxon>Cronobacter</taxon>
    </lineage>
</organism>
<feature type="region of interest" description="Disordered" evidence="1">
    <location>
        <begin position="15"/>
        <end position="36"/>
    </location>
</feature>